<comment type="caution">
    <text evidence="7">The sequence shown here is derived from an EMBL/GenBank/DDBJ whole genome shotgun (WGS) entry which is preliminary data.</text>
</comment>
<proteinExistence type="inferred from homology"/>
<keyword evidence="2 5" id="KW-0479">Metal-binding</keyword>
<evidence type="ECO:0000256" key="3">
    <source>
        <dbReference type="ARBA" id="ARBA00023002"/>
    </source>
</evidence>
<name>A0A395M5G1_9HYPO</name>
<evidence type="ECO:0000256" key="2">
    <source>
        <dbReference type="ARBA" id="ARBA00022723"/>
    </source>
</evidence>
<evidence type="ECO:0000313" key="7">
    <source>
        <dbReference type="EMBL" id="RFN43132.1"/>
    </source>
</evidence>
<evidence type="ECO:0000256" key="1">
    <source>
        <dbReference type="ARBA" id="ARBA00006787"/>
    </source>
</evidence>
<feature type="chain" id="PRO_5017291521" evidence="6">
    <location>
        <begin position="20"/>
        <end position="527"/>
    </location>
</feature>
<dbReference type="PANTHER" id="PTHR10543">
    <property type="entry name" value="BETA-CAROTENE DIOXYGENASE"/>
    <property type="match status" value="1"/>
</dbReference>
<protein>
    <submittedName>
        <fullName evidence="7">Retinal pigment epithelial membrane family protein</fullName>
    </submittedName>
</protein>
<dbReference type="InterPro" id="IPR004294">
    <property type="entry name" value="Carotenoid_Oase"/>
</dbReference>
<comment type="similarity">
    <text evidence="1">Belongs to the carotenoid oxygenase family.</text>
</comment>
<comment type="cofactor">
    <cofactor evidence="5">
        <name>Fe(2+)</name>
        <dbReference type="ChEBI" id="CHEBI:29033"/>
    </cofactor>
    <text evidence="5">Binds 1 Fe(2+) ion per subunit.</text>
</comment>
<dbReference type="AlphaFoldDB" id="A0A395M5G1"/>
<evidence type="ECO:0000256" key="6">
    <source>
        <dbReference type="SAM" id="SignalP"/>
    </source>
</evidence>
<dbReference type="GO" id="GO:0010436">
    <property type="term" value="F:carotenoid dioxygenase activity"/>
    <property type="evidence" value="ECO:0007669"/>
    <property type="project" value="TreeGrafter"/>
</dbReference>
<gene>
    <name evidence="7" type="ORF">FIE12Z_12635</name>
</gene>
<dbReference type="Pfam" id="PF03055">
    <property type="entry name" value="RPE65"/>
    <property type="match status" value="1"/>
</dbReference>
<dbReference type="Proteomes" id="UP000265631">
    <property type="component" value="Unassembled WGS sequence"/>
</dbReference>
<dbReference type="PANTHER" id="PTHR10543:SF24">
    <property type="entry name" value="CAROTENOID ISOMEROOXYGENASE"/>
    <property type="match status" value="1"/>
</dbReference>
<dbReference type="EMBL" id="PXXK01000641">
    <property type="protein sequence ID" value="RFN43132.1"/>
    <property type="molecule type" value="Genomic_DNA"/>
</dbReference>
<evidence type="ECO:0000313" key="8">
    <source>
        <dbReference type="Proteomes" id="UP000265631"/>
    </source>
</evidence>
<feature type="signal peptide" evidence="6">
    <location>
        <begin position="1"/>
        <end position="19"/>
    </location>
</feature>
<keyword evidence="6" id="KW-0732">Signal</keyword>
<feature type="binding site" evidence="5">
    <location>
        <position position="217"/>
    </location>
    <ligand>
        <name>Fe cation</name>
        <dbReference type="ChEBI" id="CHEBI:24875"/>
        <note>catalytic</note>
    </ligand>
</feature>
<sequence>MKTILFQAAFAGFFTSSMAKDKPAGFGPPRDSDPLTWGFYATPEVQDPKDLVIEGTIPKWLTGSLYRGAAATWDVGNYTAEHWFDGFSRNHQFEIANGQVTYKSRNGSDELNDFVRETGLLPGGSFGGDPCKVIFGAFEATFRDGNNTRGDDDGDSIQVSYVRNWPGLKVGDGKNLVSTTDSNKMQQINPDNLEPIELFTYEASNSLLKSSGQSAAHPAVTHDGAVFNYVLELGQETPVYRVFGIYPPEGETKIIANITDAPPAYIHSLFHTEKHIILVVWQADFVKRATNIVESIGAWDPDRKTLFYVIDPVKGGVVAKYESEDAFFAFHEINSFENEDGDIFVDLPTMKDHSFLQAAKIENLRANLMHKAKGSSKNDLAGQFTRYRLPYHSDKGKETHVAELDFSLDVQFELPRINEAHMGKPYRYTYGMHAVKPGYFSDSIIKIDTETKKTKVWVPKKNHLPSEPVFVARPGGKSEDDGVLLTVAMDTSVKLSSMVVIDAKTMKEIGRARMPVVMGYGFHGIFI</sequence>
<keyword evidence="8" id="KW-1185">Reference proteome</keyword>
<accession>A0A395M5G1</accession>
<feature type="binding site" evidence="5">
    <location>
        <position position="331"/>
    </location>
    <ligand>
        <name>Fe cation</name>
        <dbReference type="ChEBI" id="CHEBI:24875"/>
        <note>catalytic</note>
    </ligand>
</feature>
<dbReference type="GO" id="GO:0046872">
    <property type="term" value="F:metal ion binding"/>
    <property type="evidence" value="ECO:0007669"/>
    <property type="project" value="UniProtKB-KW"/>
</dbReference>
<organism evidence="7 8">
    <name type="scientific">Fusarium flagelliforme</name>
    <dbReference type="NCBI Taxonomy" id="2675880"/>
    <lineage>
        <taxon>Eukaryota</taxon>
        <taxon>Fungi</taxon>
        <taxon>Dikarya</taxon>
        <taxon>Ascomycota</taxon>
        <taxon>Pezizomycotina</taxon>
        <taxon>Sordariomycetes</taxon>
        <taxon>Hypocreomycetidae</taxon>
        <taxon>Hypocreales</taxon>
        <taxon>Nectriaceae</taxon>
        <taxon>Fusarium</taxon>
        <taxon>Fusarium incarnatum-equiseti species complex</taxon>
    </lineage>
</organism>
<dbReference type="STRING" id="2594813.A0A395M5G1"/>
<keyword evidence="3" id="KW-0560">Oxidoreductase</keyword>
<feature type="binding site" evidence="5">
    <location>
        <position position="267"/>
    </location>
    <ligand>
        <name>Fe cation</name>
        <dbReference type="ChEBI" id="CHEBI:24875"/>
        <note>catalytic</note>
    </ligand>
</feature>
<dbReference type="GO" id="GO:0016121">
    <property type="term" value="P:carotene catabolic process"/>
    <property type="evidence" value="ECO:0007669"/>
    <property type="project" value="TreeGrafter"/>
</dbReference>
<evidence type="ECO:0000256" key="4">
    <source>
        <dbReference type="ARBA" id="ARBA00023004"/>
    </source>
</evidence>
<feature type="binding site" evidence="5">
    <location>
        <position position="523"/>
    </location>
    <ligand>
        <name>Fe cation</name>
        <dbReference type="ChEBI" id="CHEBI:24875"/>
        <note>catalytic</note>
    </ligand>
</feature>
<reference evidence="7 8" key="1">
    <citation type="journal article" date="2018" name="PLoS Pathog.">
        <title>Evolution of structural diversity of trichothecenes, a family of toxins produced by plant pathogenic and entomopathogenic fungi.</title>
        <authorList>
            <person name="Proctor R.H."/>
            <person name="McCormick S.P."/>
            <person name="Kim H.S."/>
            <person name="Cardoza R.E."/>
            <person name="Stanley A.M."/>
            <person name="Lindo L."/>
            <person name="Kelly A."/>
            <person name="Brown D.W."/>
            <person name="Lee T."/>
            <person name="Vaughan M.M."/>
            <person name="Alexander N.J."/>
            <person name="Busman M."/>
            <person name="Gutierrez S."/>
        </authorList>
    </citation>
    <scope>NUCLEOTIDE SEQUENCE [LARGE SCALE GENOMIC DNA]</scope>
    <source>
        <strain evidence="7 8">NRRL 13405</strain>
    </source>
</reference>
<evidence type="ECO:0000256" key="5">
    <source>
        <dbReference type="PIRSR" id="PIRSR604294-1"/>
    </source>
</evidence>
<keyword evidence="4 5" id="KW-0408">Iron</keyword>